<comment type="caution">
    <text evidence="2">The sequence shown here is derived from an EMBL/GenBank/DDBJ whole genome shotgun (WGS) entry which is preliminary data.</text>
</comment>
<feature type="transmembrane region" description="Helical" evidence="1">
    <location>
        <begin position="12"/>
        <end position="34"/>
    </location>
</feature>
<keyword evidence="1" id="KW-0812">Transmembrane</keyword>
<evidence type="ECO:0000313" key="3">
    <source>
        <dbReference type="Proteomes" id="UP001589810"/>
    </source>
</evidence>
<dbReference type="EMBL" id="JBHLUD010000001">
    <property type="protein sequence ID" value="MFC0539855.1"/>
    <property type="molecule type" value="Genomic_DNA"/>
</dbReference>
<protein>
    <submittedName>
        <fullName evidence="2">Uncharacterized protein</fullName>
    </submittedName>
</protein>
<reference evidence="2 3" key="1">
    <citation type="submission" date="2024-09" db="EMBL/GenBank/DDBJ databases">
        <authorList>
            <person name="Sun Q."/>
            <person name="Mori K."/>
        </authorList>
    </citation>
    <scope>NUCLEOTIDE SEQUENCE [LARGE SCALE GENOMIC DNA]</scope>
    <source>
        <strain evidence="2 3">TBRC 1432</strain>
    </source>
</reference>
<keyword evidence="1" id="KW-0472">Membrane</keyword>
<evidence type="ECO:0000313" key="2">
    <source>
        <dbReference type="EMBL" id="MFC0539855.1"/>
    </source>
</evidence>
<name>A0ABV6MHU0_9PSEU</name>
<keyword evidence="3" id="KW-1185">Reference proteome</keyword>
<gene>
    <name evidence="2" type="ORF">ACFFH7_00080</name>
</gene>
<dbReference type="RefSeq" id="WP_273938619.1">
    <property type="nucleotide sequence ID" value="NZ_CP097263.1"/>
</dbReference>
<proteinExistence type="predicted"/>
<organism evidence="2 3">
    <name type="scientific">Kutzneria chonburiensis</name>
    <dbReference type="NCBI Taxonomy" id="1483604"/>
    <lineage>
        <taxon>Bacteria</taxon>
        <taxon>Bacillati</taxon>
        <taxon>Actinomycetota</taxon>
        <taxon>Actinomycetes</taxon>
        <taxon>Pseudonocardiales</taxon>
        <taxon>Pseudonocardiaceae</taxon>
        <taxon>Kutzneria</taxon>
    </lineage>
</organism>
<evidence type="ECO:0000256" key="1">
    <source>
        <dbReference type="SAM" id="Phobius"/>
    </source>
</evidence>
<sequence length="62" mass="6288">MKLLLMFELSWRAVGRLIGVGILVLAALGVVAVVASPGTAIAAGIGLIVLVTAVLKAMKSDE</sequence>
<feature type="transmembrane region" description="Helical" evidence="1">
    <location>
        <begin position="40"/>
        <end position="58"/>
    </location>
</feature>
<keyword evidence="1" id="KW-1133">Transmembrane helix</keyword>
<dbReference type="Proteomes" id="UP001589810">
    <property type="component" value="Unassembled WGS sequence"/>
</dbReference>
<accession>A0ABV6MHU0</accession>